<dbReference type="SUPFAM" id="SSF47090">
    <property type="entry name" value="PGBD-like"/>
    <property type="match status" value="1"/>
</dbReference>
<dbReference type="InterPro" id="IPR005490">
    <property type="entry name" value="LD_TPept_cat_dom"/>
</dbReference>
<dbReference type="CDD" id="cd16913">
    <property type="entry name" value="YkuD_like"/>
    <property type="match status" value="1"/>
</dbReference>
<feature type="active site" description="Proton donor/acceptor" evidence="7">
    <location>
        <position position="288"/>
    </location>
</feature>
<dbReference type="GO" id="GO:0016740">
    <property type="term" value="F:transferase activity"/>
    <property type="evidence" value="ECO:0007669"/>
    <property type="project" value="UniProtKB-KW"/>
</dbReference>
<sequence length="387" mass="44302">MMNRMFSFGRFLTPIFFCCMTATRLGSANEGISPPSPLVPQIQALEGLLEDYEKEAKNPYPEWTCTQYAFKKGDSDPIVRTVKKQLKDPDLGTSFDFDDDLEQAIIRFQKQHFLKPDGVIGKATCRALNMTVTDRIRKIKLNLKRWKKLSPLLNGRCVIVNVPTYHAEAMEGGQSILKQDIIVGMKSRATPLFSTTLTRVVLNPAWYMPDSIFFKDKLKKIQKDPNYLTRNFYVVADQDGELVSPHTVDWDQISDGYLPYRIRQLPGSHNALGRIKFHLEGTQAIYMHDTPQKELFQKCPRAFSSGCIRLSKPLDLALWALSKTDLKSAKEFEETIEGGQTKTYGLEKPLPVYFTYITVWVDENGQGLFSDDPYDLDEKEMRQERGK</sequence>
<dbReference type="Gene3D" id="1.10.101.10">
    <property type="entry name" value="PGBD-like superfamily/PGBD"/>
    <property type="match status" value="1"/>
</dbReference>
<evidence type="ECO:0000313" key="10">
    <source>
        <dbReference type="Proteomes" id="UP000293550"/>
    </source>
</evidence>
<comment type="pathway">
    <text evidence="1 7">Cell wall biogenesis; peptidoglycan biosynthesis.</text>
</comment>
<dbReference type="InterPro" id="IPR038063">
    <property type="entry name" value="Transpep_catalytic_dom"/>
</dbReference>
<dbReference type="InterPro" id="IPR036366">
    <property type="entry name" value="PGBDSf"/>
</dbReference>
<dbReference type="UniPathway" id="UPA00219"/>
<dbReference type="InterPro" id="IPR002477">
    <property type="entry name" value="Peptidoglycan-bd-like"/>
</dbReference>
<evidence type="ECO:0000313" key="9">
    <source>
        <dbReference type="EMBL" id="RZI45830.1"/>
    </source>
</evidence>
<comment type="caution">
    <text evidence="9">The sequence shown here is derived from an EMBL/GenBank/DDBJ whole genome shotgun (WGS) entry which is preliminary data.</text>
</comment>
<dbReference type="SUPFAM" id="SSF141523">
    <property type="entry name" value="L,D-transpeptidase catalytic domain-like"/>
    <property type="match status" value="1"/>
</dbReference>
<dbReference type="Pfam" id="PF03734">
    <property type="entry name" value="YkuD"/>
    <property type="match status" value="1"/>
</dbReference>
<protein>
    <recommendedName>
        <fullName evidence="8">L,D-TPase catalytic domain-containing protein</fullName>
    </recommendedName>
</protein>
<keyword evidence="3" id="KW-0808">Transferase</keyword>
<feature type="domain" description="L,D-TPase catalytic" evidence="8">
    <location>
        <begin position="156"/>
        <end position="344"/>
    </location>
</feature>
<dbReference type="PANTHER" id="PTHR41533:SF2">
    <property type="entry name" value="BLR7131 PROTEIN"/>
    <property type="match status" value="1"/>
</dbReference>
<feature type="active site" description="Nucleophile" evidence="7">
    <location>
        <position position="307"/>
    </location>
</feature>
<dbReference type="GO" id="GO:0008360">
    <property type="term" value="P:regulation of cell shape"/>
    <property type="evidence" value="ECO:0007669"/>
    <property type="project" value="UniProtKB-UniRule"/>
</dbReference>
<dbReference type="Proteomes" id="UP000293550">
    <property type="component" value="Unassembled WGS sequence"/>
</dbReference>
<evidence type="ECO:0000256" key="1">
    <source>
        <dbReference type="ARBA" id="ARBA00004752"/>
    </source>
</evidence>
<dbReference type="AlphaFoldDB" id="A0A4Q7DHL1"/>
<name>A0A4Q7DHL1_9PROT</name>
<reference evidence="9 10" key="1">
    <citation type="submission" date="2018-10" db="EMBL/GenBank/DDBJ databases">
        <title>An updated phylogeny of the Alphaproteobacteria reveals that the parasitic Rickettsiales and Holosporales have independent origins.</title>
        <authorList>
            <person name="Munoz-Gomez S.A."/>
            <person name="Hess S."/>
            <person name="Burger G."/>
            <person name="Lang B.F."/>
            <person name="Susko E."/>
            <person name="Slamovits C.H."/>
            <person name="Roger A.J."/>
        </authorList>
    </citation>
    <scope>NUCLEOTIDE SEQUENCE [LARGE SCALE GENOMIC DNA]</scope>
    <source>
        <strain evidence="9">HOLO01</strain>
    </source>
</reference>
<evidence type="ECO:0000256" key="5">
    <source>
        <dbReference type="ARBA" id="ARBA00022984"/>
    </source>
</evidence>
<evidence type="ECO:0000256" key="3">
    <source>
        <dbReference type="ARBA" id="ARBA00022679"/>
    </source>
</evidence>
<dbReference type="GO" id="GO:0009252">
    <property type="term" value="P:peptidoglycan biosynthetic process"/>
    <property type="evidence" value="ECO:0007669"/>
    <property type="project" value="UniProtKB-UniPathway"/>
</dbReference>
<dbReference type="GO" id="GO:0071555">
    <property type="term" value="P:cell wall organization"/>
    <property type="evidence" value="ECO:0007669"/>
    <property type="project" value="UniProtKB-UniRule"/>
</dbReference>
<dbReference type="GO" id="GO:0004180">
    <property type="term" value="F:carboxypeptidase activity"/>
    <property type="evidence" value="ECO:0007669"/>
    <property type="project" value="UniProtKB-ARBA"/>
</dbReference>
<dbReference type="OrthoDB" id="9778545at2"/>
<keyword evidence="6 7" id="KW-0961">Cell wall biogenesis/degradation</keyword>
<evidence type="ECO:0000256" key="7">
    <source>
        <dbReference type="PROSITE-ProRule" id="PRU01373"/>
    </source>
</evidence>
<organism evidence="9 10">
    <name type="scientific">Candidatus Finniella inopinata</name>
    <dbReference type="NCBI Taxonomy" id="1696036"/>
    <lineage>
        <taxon>Bacteria</taxon>
        <taxon>Pseudomonadati</taxon>
        <taxon>Pseudomonadota</taxon>
        <taxon>Alphaproteobacteria</taxon>
        <taxon>Holosporales</taxon>
        <taxon>Candidatus Paracaedibacteraceae</taxon>
        <taxon>Candidatus Finniella</taxon>
    </lineage>
</organism>
<dbReference type="Pfam" id="PF01471">
    <property type="entry name" value="PG_binding_1"/>
    <property type="match status" value="1"/>
</dbReference>
<dbReference type="Gene3D" id="2.40.440.10">
    <property type="entry name" value="L,D-transpeptidase catalytic domain-like"/>
    <property type="match status" value="1"/>
</dbReference>
<dbReference type="PANTHER" id="PTHR41533">
    <property type="entry name" value="L,D-TRANSPEPTIDASE HI_1667-RELATED"/>
    <property type="match status" value="1"/>
</dbReference>
<dbReference type="InterPro" id="IPR052905">
    <property type="entry name" value="LD-transpeptidase_YkuD-like"/>
</dbReference>
<proteinExistence type="inferred from homology"/>
<keyword evidence="5 7" id="KW-0573">Peptidoglycan synthesis</keyword>
<accession>A0A4Q7DHL1</accession>
<evidence type="ECO:0000259" key="8">
    <source>
        <dbReference type="PROSITE" id="PS52029"/>
    </source>
</evidence>
<evidence type="ECO:0000256" key="2">
    <source>
        <dbReference type="ARBA" id="ARBA00005992"/>
    </source>
</evidence>
<keyword evidence="10" id="KW-1185">Reference proteome</keyword>
<evidence type="ECO:0000256" key="4">
    <source>
        <dbReference type="ARBA" id="ARBA00022960"/>
    </source>
</evidence>
<dbReference type="EMBL" id="SCFB01000006">
    <property type="protein sequence ID" value="RZI45830.1"/>
    <property type="molecule type" value="Genomic_DNA"/>
</dbReference>
<comment type="similarity">
    <text evidence="2">Belongs to the YkuD family.</text>
</comment>
<dbReference type="PROSITE" id="PS52029">
    <property type="entry name" value="LD_TPASE"/>
    <property type="match status" value="1"/>
</dbReference>
<keyword evidence="4 7" id="KW-0133">Cell shape</keyword>
<evidence type="ECO:0000256" key="6">
    <source>
        <dbReference type="ARBA" id="ARBA00023316"/>
    </source>
</evidence>
<gene>
    <name evidence="9" type="ORF">EQU50_05185</name>
</gene>
<dbReference type="InterPro" id="IPR036365">
    <property type="entry name" value="PGBD-like_sf"/>
</dbReference>